<dbReference type="EMBL" id="LAZR01002857">
    <property type="protein sequence ID" value="KKN24764.1"/>
    <property type="molecule type" value="Genomic_DNA"/>
</dbReference>
<organism evidence="1">
    <name type="scientific">marine sediment metagenome</name>
    <dbReference type="NCBI Taxonomy" id="412755"/>
    <lineage>
        <taxon>unclassified sequences</taxon>
        <taxon>metagenomes</taxon>
        <taxon>ecological metagenomes</taxon>
    </lineage>
</organism>
<comment type="caution">
    <text evidence="1">The sequence shown here is derived from an EMBL/GenBank/DDBJ whole genome shotgun (WGS) entry which is preliminary data.</text>
</comment>
<protein>
    <submittedName>
        <fullName evidence="1">Uncharacterized protein</fullName>
    </submittedName>
</protein>
<reference evidence="1" key="1">
    <citation type="journal article" date="2015" name="Nature">
        <title>Complex archaea that bridge the gap between prokaryotes and eukaryotes.</title>
        <authorList>
            <person name="Spang A."/>
            <person name="Saw J.H."/>
            <person name="Jorgensen S.L."/>
            <person name="Zaremba-Niedzwiedzka K."/>
            <person name="Martijn J."/>
            <person name="Lind A.E."/>
            <person name="van Eijk R."/>
            <person name="Schleper C."/>
            <person name="Guy L."/>
            <person name="Ettema T.J."/>
        </authorList>
    </citation>
    <scope>NUCLEOTIDE SEQUENCE</scope>
</reference>
<sequence length="718" mass="73802">TGDIDVSTNKIVNVVNPTANQDAATKNYVDTTTATAEQGTTADSALQNVAEDLSPQLGGNLNVGGFAMIIGSEVVLDFASPSEFAVNNIEVQNNDTGLSPIIRSVGADTNIDLRLSPKGTGAVDVEASKIINVTDPISAQDAATKNYVDTTTATAEQGTTADTALQNVVEDLAPRLGGQLDVNDKGLGDGTNVLLDFVEDPSAVNNIQIENEATGSGPIIRSVGADTNVDLNLSSKGTGVIKLNGIKTNAFTDADESKLDGIEAGANVTDATNVNAAGAVMETDYELQTILIAVVDNTPLPITVFPSEFVGRKAAGNVGTMTVVEARTLLNVESGATADQNLWATFEADTGTTTADTTTDTLTVAGGTGISTAISADTLTVTTSALLNVADDTAPQLGGQLNVSTFGIGDTNSNLVLDFSTAGELSVNHIQIENSIAGTGPVIRSIGVDTNVDIRFSPKGTGAIDATSSQIINVVDPTDSQDVATKNYVDNNHGLDNVVDDLAPRLGGQLDVNGKGLGDGTNLLLDFVEDASAVNHIEIENEATGSGPIIRAVGSDTNVDLNIEAKGTGNVIISNLLYPNTDGNAGEALTTDGAGNLSFTEMVPVTTFTTQTTDATQTTIVSISVTSGTSLYFTIKGHGRENATGDTKGSKIEGIIENTGGTTVLVGSLHIIDIDTAGAATWDITAEANDGTDALDIKVTGEAAHTIDWKLRVETIEE</sequence>
<proteinExistence type="predicted"/>
<evidence type="ECO:0000313" key="1">
    <source>
        <dbReference type="EMBL" id="KKN24764.1"/>
    </source>
</evidence>
<dbReference type="AlphaFoldDB" id="A0A0F9P3Z6"/>
<feature type="non-terminal residue" evidence="1">
    <location>
        <position position="1"/>
    </location>
</feature>
<gene>
    <name evidence="1" type="ORF">LCGC14_0891490</name>
</gene>
<accession>A0A0F9P3Z6</accession>
<name>A0A0F9P3Z6_9ZZZZ</name>